<reference evidence="2" key="1">
    <citation type="submission" date="2021-02" db="EMBL/GenBank/DDBJ databases">
        <authorList>
            <person name="Nowell W R."/>
        </authorList>
    </citation>
    <scope>NUCLEOTIDE SEQUENCE</scope>
</reference>
<sequence>MQYVQVFDNQREHIVRLVLNTNNKISYDYFKQTFPDASGLLEIDEDVYTSIPLDENRNFAHNWNNDLIYDLIYTKCRKKTLEIISSHILSLFSASQNRVPTSSMIYKDKIWAWMRVVGGENFLTLF</sequence>
<name>A0A819BVG2_9BILA</name>
<dbReference type="EMBL" id="CAJNOE010001747">
    <property type="protein sequence ID" value="CAF1447638.1"/>
    <property type="molecule type" value="Genomic_DNA"/>
</dbReference>
<comment type="caution">
    <text evidence="2">The sequence shown here is derived from an EMBL/GenBank/DDBJ whole genome shotgun (WGS) entry which is preliminary data.</text>
</comment>
<gene>
    <name evidence="1" type="ORF">IZO911_LOCUS42170</name>
    <name evidence="2" type="ORF">KXQ929_LOCUS17035</name>
</gene>
<proteinExistence type="predicted"/>
<dbReference type="AlphaFoldDB" id="A0A819BVG2"/>
<evidence type="ECO:0000313" key="2">
    <source>
        <dbReference type="EMBL" id="CAF3800903.1"/>
    </source>
</evidence>
<protein>
    <submittedName>
        <fullName evidence="2">Uncharacterized protein</fullName>
    </submittedName>
</protein>
<accession>A0A819BVG2</accession>
<organism evidence="2 3">
    <name type="scientific">Adineta steineri</name>
    <dbReference type="NCBI Taxonomy" id="433720"/>
    <lineage>
        <taxon>Eukaryota</taxon>
        <taxon>Metazoa</taxon>
        <taxon>Spiralia</taxon>
        <taxon>Gnathifera</taxon>
        <taxon>Rotifera</taxon>
        <taxon>Eurotatoria</taxon>
        <taxon>Bdelloidea</taxon>
        <taxon>Adinetida</taxon>
        <taxon>Adinetidae</taxon>
        <taxon>Adineta</taxon>
    </lineage>
</organism>
<dbReference type="EMBL" id="CAJOBB010001054">
    <property type="protein sequence ID" value="CAF3800903.1"/>
    <property type="molecule type" value="Genomic_DNA"/>
</dbReference>
<evidence type="ECO:0000313" key="1">
    <source>
        <dbReference type="EMBL" id="CAF1447638.1"/>
    </source>
</evidence>
<dbReference type="Proteomes" id="UP000663868">
    <property type="component" value="Unassembled WGS sequence"/>
</dbReference>
<evidence type="ECO:0000313" key="3">
    <source>
        <dbReference type="Proteomes" id="UP000663868"/>
    </source>
</evidence>
<dbReference type="Proteomes" id="UP000663860">
    <property type="component" value="Unassembled WGS sequence"/>
</dbReference>